<dbReference type="EMBL" id="QMIE01000002">
    <property type="protein sequence ID" value="TVM19171.1"/>
    <property type="molecule type" value="Genomic_DNA"/>
</dbReference>
<dbReference type="AlphaFoldDB" id="A0A7M3MIN8"/>
<protein>
    <recommendedName>
        <fullName evidence="2">HTH cro/C1-type domain-containing protein</fullName>
    </recommendedName>
</protein>
<dbReference type="Pfam" id="PF13560">
    <property type="entry name" value="HTH_31"/>
    <property type="match status" value="1"/>
</dbReference>
<dbReference type="InterPro" id="IPR001387">
    <property type="entry name" value="Cro/C1-type_HTH"/>
</dbReference>
<dbReference type="InterPro" id="IPR010982">
    <property type="entry name" value="Lambda_DNA-bd_dom_sf"/>
</dbReference>
<comment type="caution">
    <text evidence="3">The sequence shown here is derived from an EMBL/GenBank/DDBJ whole genome shotgun (WGS) entry which is preliminary data.</text>
</comment>
<name>A0A7M3MIN8_9BACT</name>
<evidence type="ECO:0000313" key="4">
    <source>
        <dbReference type="Proteomes" id="UP000448292"/>
    </source>
</evidence>
<dbReference type="Gene3D" id="1.10.260.40">
    <property type="entry name" value="lambda repressor-like DNA-binding domains"/>
    <property type="match status" value="1"/>
</dbReference>
<proteinExistence type="predicted"/>
<dbReference type="OrthoDB" id="1524186at2"/>
<dbReference type="Proteomes" id="UP000448292">
    <property type="component" value="Unassembled WGS sequence"/>
</dbReference>
<dbReference type="SMART" id="SM00530">
    <property type="entry name" value="HTH_XRE"/>
    <property type="match status" value="1"/>
</dbReference>
<keyword evidence="4" id="KW-1185">Reference proteome</keyword>
<feature type="region of interest" description="Disordered" evidence="1">
    <location>
        <begin position="76"/>
        <end position="168"/>
    </location>
</feature>
<dbReference type="RefSeq" id="WP_144301530.1">
    <property type="nucleotide sequence ID" value="NZ_QMIE01000002.1"/>
</dbReference>
<dbReference type="PROSITE" id="PS50943">
    <property type="entry name" value="HTH_CROC1"/>
    <property type="match status" value="1"/>
</dbReference>
<dbReference type="SUPFAM" id="SSF47413">
    <property type="entry name" value="lambda repressor-like DNA-binding domains"/>
    <property type="match status" value="1"/>
</dbReference>
<reference evidence="3 4" key="1">
    <citation type="submission" date="2018-06" db="EMBL/GenBank/DDBJ databases">
        <title>Complete genome of Desulfovibrio indonesiensis P37SLT.</title>
        <authorList>
            <person name="Crispim J.S."/>
            <person name="Vidigal P.M.P."/>
            <person name="Silva L.C.F."/>
            <person name="Laguardia C.N."/>
            <person name="Araujo L.C."/>
            <person name="Dias R.S."/>
            <person name="Sousa M.P."/>
            <person name="Paula S.O."/>
            <person name="Silva C."/>
        </authorList>
    </citation>
    <scope>NUCLEOTIDE SEQUENCE [LARGE SCALE GENOMIC DNA]</scope>
    <source>
        <strain evidence="3 4">P37SLT</strain>
    </source>
</reference>
<gene>
    <name evidence="3" type="ORF">DPQ33_02090</name>
</gene>
<feature type="domain" description="HTH cro/C1-type" evidence="2">
    <location>
        <begin position="13"/>
        <end position="68"/>
    </location>
</feature>
<organism evidence="3 4">
    <name type="scientific">Oceanidesulfovibrio indonesiensis</name>
    <dbReference type="NCBI Taxonomy" id="54767"/>
    <lineage>
        <taxon>Bacteria</taxon>
        <taxon>Pseudomonadati</taxon>
        <taxon>Thermodesulfobacteriota</taxon>
        <taxon>Desulfovibrionia</taxon>
        <taxon>Desulfovibrionales</taxon>
        <taxon>Desulfovibrionaceae</taxon>
        <taxon>Oceanidesulfovibrio</taxon>
    </lineage>
</organism>
<accession>A0A7M3MIN8</accession>
<evidence type="ECO:0000256" key="1">
    <source>
        <dbReference type="SAM" id="MobiDB-lite"/>
    </source>
</evidence>
<feature type="compositionally biased region" description="Basic and acidic residues" evidence="1">
    <location>
        <begin position="101"/>
        <end position="114"/>
    </location>
</feature>
<evidence type="ECO:0000313" key="3">
    <source>
        <dbReference type="EMBL" id="TVM19171.1"/>
    </source>
</evidence>
<evidence type="ECO:0000259" key="2">
    <source>
        <dbReference type="PROSITE" id="PS50943"/>
    </source>
</evidence>
<dbReference type="GO" id="GO:0003677">
    <property type="term" value="F:DNA binding"/>
    <property type="evidence" value="ECO:0007669"/>
    <property type="project" value="InterPro"/>
</dbReference>
<sequence>MSIFSEEAFARRLRALKEDQSLSLKDMAAKAGLAKPQTLRNYLEGRALPNVETVANIVLNIGVCSDWLLTGEGDMWGQEEGVRAPGAGGGSRGEQQPQTDLGKELEDVRKEFERVAAPPEMVQQAMLETIRSRGGPREPDPDENPPERTSTTETHEVRGPRRAKGLGS</sequence>